<dbReference type="InterPro" id="IPR029058">
    <property type="entry name" value="AB_hydrolase_fold"/>
</dbReference>
<gene>
    <name evidence="1" type="ORF">ACFQU0_01340</name>
</gene>
<dbReference type="Pfam" id="PF05728">
    <property type="entry name" value="UPF0227"/>
    <property type="match status" value="1"/>
</dbReference>
<accession>A0ABW2S6L2</accession>
<keyword evidence="2" id="KW-1185">Reference proteome</keyword>
<name>A0ABW2S6L2_9BURK</name>
<protein>
    <submittedName>
        <fullName evidence="1">YqiA/YcfP family alpha/beta fold hydrolase</fullName>
    </submittedName>
</protein>
<dbReference type="PANTHER" id="PTHR35602:SF3">
    <property type="entry name" value="ESTERASE YQIA"/>
    <property type="match status" value="1"/>
</dbReference>
<dbReference type="InterPro" id="IPR008886">
    <property type="entry name" value="UPF0227/Esterase_YqiA"/>
</dbReference>
<organism evidence="1 2">
    <name type="scientific">Hydrogenophaga defluvii</name>
    <dbReference type="NCBI Taxonomy" id="249410"/>
    <lineage>
        <taxon>Bacteria</taxon>
        <taxon>Pseudomonadati</taxon>
        <taxon>Pseudomonadota</taxon>
        <taxon>Betaproteobacteria</taxon>
        <taxon>Burkholderiales</taxon>
        <taxon>Comamonadaceae</taxon>
        <taxon>Hydrogenophaga</taxon>
    </lineage>
</organism>
<evidence type="ECO:0000313" key="2">
    <source>
        <dbReference type="Proteomes" id="UP001596457"/>
    </source>
</evidence>
<reference evidence="2" key="1">
    <citation type="journal article" date="2019" name="Int. J. Syst. Evol. Microbiol.">
        <title>The Global Catalogue of Microorganisms (GCM) 10K type strain sequencing project: providing services to taxonomists for standard genome sequencing and annotation.</title>
        <authorList>
            <consortium name="The Broad Institute Genomics Platform"/>
            <consortium name="The Broad Institute Genome Sequencing Center for Infectious Disease"/>
            <person name="Wu L."/>
            <person name="Ma J."/>
        </authorList>
    </citation>
    <scope>NUCLEOTIDE SEQUENCE [LARGE SCALE GENOMIC DNA]</scope>
    <source>
        <strain evidence="2">CCUG 53903</strain>
    </source>
</reference>
<sequence>MSATTPRSTATHLLYLHGFRSSPQSAKARQMAERVAREHPGVTWWCPQLPPSPAAAMALVMDGIRNWPHDRAAVVGSSLGGFYARWIHAQLGCRVALLNPAIQPARDLAKYIGEQTTWQNPEERFFFEPGFVAELQTQQDAITLPLQDAFALIAMGDEVLDWREMVGGCVGAHIKLLPGGDHALSDFDQHLGEVLQFLQLEIVRKVPTVAD</sequence>
<evidence type="ECO:0000313" key="1">
    <source>
        <dbReference type="EMBL" id="MFC7459068.1"/>
    </source>
</evidence>
<dbReference type="GO" id="GO:0016787">
    <property type="term" value="F:hydrolase activity"/>
    <property type="evidence" value="ECO:0007669"/>
    <property type="project" value="UniProtKB-KW"/>
</dbReference>
<dbReference type="RefSeq" id="WP_382198105.1">
    <property type="nucleotide sequence ID" value="NZ_JBHTBZ010000004.1"/>
</dbReference>
<dbReference type="EMBL" id="JBHTBZ010000004">
    <property type="protein sequence ID" value="MFC7459068.1"/>
    <property type="molecule type" value="Genomic_DNA"/>
</dbReference>
<dbReference type="Proteomes" id="UP001596457">
    <property type="component" value="Unassembled WGS sequence"/>
</dbReference>
<dbReference type="SUPFAM" id="SSF53474">
    <property type="entry name" value="alpha/beta-Hydrolases"/>
    <property type="match status" value="1"/>
</dbReference>
<comment type="caution">
    <text evidence="1">The sequence shown here is derived from an EMBL/GenBank/DDBJ whole genome shotgun (WGS) entry which is preliminary data.</text>
</comment>
<dbReference type="Gene3D" id="3.40.50.1820">
    <property type="entry name" value="alpha/beta hydrolase"/>
    <property type="match status" value="1"/>
</dbReference>
<keyword evidence="1" id="KW-0378">Hydrolase</keyword>
<dbReference type="PANTHER" id="PTHR35602">
    <property type="entry name" value="ESTERASE YQIA-RELATED"/>
    <property type="match status" value="1"/>
</dbReference>
<proteinExistence type="predicted"/>